<dbReference type="KEGG" id="ngr:NAEGRDRAFT_69908"/>
<dbReference type="InParanoid" id="D2VLV0"/>
<protein>
    <submittedName>
        <fullName evidence="3">Predicted protein</fullName>
    </submittedName>
</protein>
<dbReference type="InterPro" id="IPR050983">
    <property type="entry name" value="GST_Omega/HSP26"/>
</dbReference>
<proteinExistence type="predicted"/>
<evidence type="ECO:0000259" key="2">
    <source>
        <dbReference type="PROSITE" id="PS50405"/>
    </source>
</evidence>
<dbReference type="InterPro" id="IPR036249">
    <property type="entry name" value="Thioredoxin-like_sf"/>
</dbReference>
<dbReference type="Pfam" id="PF13409">
    <property type="entry name" value="GST_N_2"/>
    <property type="match status" value="1"/>
</dbReference>
<dbReference type="Proteomes" id="UP000006671">
    <property type="component" value="Unassembled WGS sequence"/>
</dbReference>
<dbReference type="OMA" id="IWLECAS"/>
<dbReference type="SFLD" id="SFLDG00358">
    <property type="entry name" value="Main_(cytGST)"/>
    <property type="match status" value="1"/>
</dbReference>
<dbReference type="OrthoDB" id="202840at2759"/>
<dbReference type="Pfam" id="PF13410">
    <property type="entry name" value="GST_C_2"/>
    <property type="match status" value="1"/>
</dbReference>
<dbReference type="PROSITE" id="PS50405">
    <property type="entry name" value="GST_CTER"/>
    <property type="match status" value="1"/>
</dbReference>
<keyword evidence="4" id="KW-1185">Reference proteome</keyword>
<dbReference type="InterPro" id="IPR004045">
    <property type="entry name" value="Glutathione_S-Trfase_N"/>
</dbReference>
<accession>D2VLV0</accession>
<dbReference type="CDD" id="cd00570">
    <property type="entry name" value="GST_N_family"/>
    <property type="match status" value="1"/>
</dbReference>
<reference evidence="3 4" key="1">
    <citation type="journal article" date="2010" name="Cell">
        <title>The genome of Naegleria gruberi illuminates early eukaryotic versatility.</title>
        <authorList>
            <person name="Fritz-Laylin L.K."/>
            <person name="Prochnik S.E."/>
            <person name="Ginger M.L."/>
            <person name="Dacks J.B."/>
            <person name="Carpenter M.L."/>
            <person name="Field M.C."/>
            <person name="Kuo A."/>
            <person name="Paredez A."/>
            <person name="Chapman J."/>
            <person name="Pham J."/>
            <person name="Shu S."/>
            <person name="Neupane R."/>
            <person name="Cipriano M."/>
            <person name="Mancuso J."/>
            <person name="Tu H."/>
            <person name="Salamov A."/>
            <person name="Lindquist E."/>
            <person name="Shapiro H."/>
            <person name="Lucas S."/>
            <person name="Grigoriev I.V."/>
            <person name="Cande W.Z."/>
            <person name="Fulton C."/>
            <person name="Rokhsar D.S."/>
            <person name="Dawson S.C."/>
        </authorList>
    </citation>
    <scope>NUCLEOTIDE SEQUENCE [LARGE SCALE GENOMIC DNA]</scope>
    <source>
        <strain evidence="3 4">NEG-M</strain>
    </source>
</reference>
<dbReference type="VEuPathDB" id="AmoebaDB:NAEGRDRAFT_69908"/>
<dbReference type="InterPro" id="IPR010987">
    <property type="entry name" value="Glutathione-S-Trfase_C-like"/>
</dbReference>
<dbReference type="PANTHER" id="PTHR43968:SF6">
    <property type="entry name" value="GLUTATHIONE S-TRANSFERASE OMEGA"/>
    <property type="match status" value="1"/>
</dbReference>
<organism evidence="4">
    <name type="scientific">Naegleria gruberi</name>
    <name type="common">Amoeba</name>
    <dbReference type="NCBI Taxonomy" id="5762"/>
    <lineage>
        <taxon>Eukaryota</taxon>
        <taxon>Discoba</taxon>
        <taxon>Heterolobosea</taxon>
        <taxon>Tetramitia</taxon>
        <taxon>Eutetramitia</taxon>
        <taxon>Vahlkampfiidae</taxon>
        <taxon>Naegleria</taxon>
    </lineage>
</organism>
<dbReference type="SUPFAM" id="SSF47616">
    <property type="entry name" value="GST C-terminal domain-like"/>
    <property type="match status" value="1"/>
</dbReference>
<dbReference type="InterPro" id="IPR040079">
    <property type="entry name" value="Glutathione_S-Trfase"/>
</dbReference>
<sequence length="321" mass="36961">MSLLQNLKRIEFYTAFICPYAHRSLIAIIESQLQGKLPKFASVLNSEETKPIYYNEIDLLLDEQTKEHYKRINPQGKVPALKLVLNDDTSLVVNESLVIGEFIQETFNPNLLPQSENPIETAFAKAQYKIWTSYFDSNFTSLFFKISFEKLTVDAVITEQLPITHEKISFLVQNGFKPNQKGRGDFFFGDQFSLLDGALIPFIIRFDSNLRNQYGVDLFKPLPTDNETVVESLAIFKKWYQAVRARPSVKKSAYEPDFVPLSTTSNATRKVLVSGYEATLEEEQSGKKKEIVSATELQVDWFDYERYLTRGYELRLAKLQK</sequence>
<feature type="domain" description="GST N-terminal" evidence="1">
    <location>
        <begin position="8"/>
        <end position="111"/>
    </location>
</feature>
<dbReference type="Gene3D" id="1.20.1050.10">
    <property type="match status" value="1"/>
</dbReference>
<dbReference type="GeneID" id="8851695"/>
<dbReference type="STRING" id="5762.D2VLV0"/>
<gene>
    <name evidence="3" type="ORF">NAEGRDRAFT_69908</name>
</gene>
<dbReference type="Gene3D" id="3.40.30.10">
    <property type="entry name" value="Glutaredoxin"/>
    <property type="match status" value="1"/>
</dbReference>
<name>D2VLV0_NAEGR</name>
<dbReference type="PROSITE" id="PS50404">
    <property type="entry name" value="GST_NTER"/>
    <property type="match status" value="1"/>
</dbReference>
<dbReference type="InterPro" id="IPR036282">
    <property type="entry name" value="Glutathione-S-Trfase_C_sf"/>
</dbReference>
<dbReference type="PANTHER" id="PTHR43968">
    <property type="match status" value="1"/>
</dbReference>
<evidence type="ECO:0000313" key="4">
    <source>
        <dbReference type="Proteomes" id="UP000006671"/>
    </source>
</evidence>
<dbReference type="EMBL" id="GG738881">
    <property type="protein sequence ID" value="EFC42120.1"/>
    <property type="molecule type" value="Genomic_DNA"/>
</dbReference>
<dbReference type="RefSeq" id="XP_002674864.1">
    <property type="nucleotide sequence ID" value="XM_002674818.1"/>
</dbReference>
<dbReference type="AlphaFoldDB" id="D2VLV0"/>
<evidence type="ECO:0000313" key="3">
    <source>
        <dbReference type="EMBL" id="EFC42120.1"/>
    </source>
</evidence>
<dbReference type="SFLD" id="SFLDS00019">
    <property type="entry name" value="Glutathione_Transferase_(cytos"/>
    <property type="match status" value="1"/>
</dbReference>
<dbReference type="GO" id="GO:0005737">
    <property type="term" value="C:cytoplasm"/>
    <property type="evidence" value="ECO:0007669"/>
    <property type="project" value="TreeGrafter"/>
</dbReference>
<feature type="domain" description="GST C-terminal" evidence="2">
    <location>
        <begin position="121"/>
        <end position="260"/>
    </location>
</feature>
<evidence type="ECO:0000259" key="1">
    <source>
        <dbReference type="PROSITE" id="PS50404"/>
    </source>
</evidence>
<dbReference type="SUPFAM" id="SSF52833">
    <property type="entry name" value="Thioredoxin-like"/>
    <property type="match status" value="1"/>
</dbReference>